<accession>A0ACB9NQZ7</accession>
<dbReference type="Proteomes" id="UP001057402">
    <property type="component" value="Chromosome 7"/>
</dbReference>
<sequence length="212" mass="23049">MADKNQQVYPIAPSANGHPRSDEESLVAKEEKRKKMIKWAGYIAAFTIFQVLVIVVFALVVMKVRAPKFRIGNGLLVQTLKSQPNVPSFDMTLYAPIRVKNSNFGPYKYDETTVTFTYGGATVGQVAIPKGKASFKSTKKINADVSLSSGSIPSTGNLGSDLNSGKLTLNGKGTMTGKVELMLIFKKKKTVNMDCTMVIDVSTKSVQSVQCQ</sequence>
<reference evidence="2" key="1">
    <citation type="journal article" date="2023" name="Front. Plant Sci.">
        <title>Chromosomal-level genome assembly of Melastoma candidum provides insights into trichome evolution.</title>
        <authorList>
            <person name="Zhong Y."/>
            <person name="Wu W."/>
            <person name="Sun C."/>
            <person name="Zou P."/>
            <person name="Liu Y."/>
            <person name="Dai S."/>
            <person name="Zhou R."/>
        </authorList>
    </citation>
    <scope>NUCLEOTIDE SEQUENCE [LARGE SCALE GENOMIC DNA]</scope>
</reference>
<comment type="caution">
    <text evidence="1">The sequence shown here is derived from an EMBL/GenBank/DDBJ whole genome shotgun (WGS) entry which is preliminary data.</text>
</comment>
<protein>
    <submittedName>
        <fullName evidence="1">Uncharacterized protein</fullName>
    </submittedName>
</protein>
<evidence type="ECO:0000313" key="1">
    <source>
        <dbReference type="EMBL" id="KAI4338692.1"/>
    </source>
</evidence>
<gene>
    <name evidence="1" type="ORF">MLD38_023718</name>
</gene>
<evidence type="ECO:0000313" key="2">
    <source>
        <dbReference type="Proteomes" id="UP001057402"/>
    </source>
</evidence>
<dbReference type="EMBL" id="CM042886">
    <property type="protein sequence ID" value="KAI4338692.1"/>
    <property type="molecule type" value="Genomic_DNA"/>
</dbReference>
<organism evidence="1 2">
    <name type="scientific">Melastoma candidum</name>
    <dbReference type="NCBI Taxonomy" id="119954"/>
    <lineage>
        <taxon>Eukaryota</taxon>
        <taxon>Viridiplantae</taxon>
        <taxon>Streptophyta</taxon>
        <taxon>Embryophyta</taxon>
        <taxon>Tracheophyta</taxon>
        <taxon>Spermatophyta</taxon>
        <taxon>Magnoliopsida</taxon>
        <taxon>eudicotyledons</taxon>
        <taxon>Gunneridae</taxon>
        <taxon>Pentapetalae</taxon>
        <taxon>rosids</taxon>
        <taxon>malvids</taxon>
        <taxon>Myrtales</taxon>
        <taxon>Melastomataceae</taxon>
        <taxon>Melastomatoideae</taxon>
        <taxon>Melastomateae</taxon>
        <taxon>Melastoma</taxon>
    </lineage>
</organism>
<keyword evidence="2" id="KW-1185">Reference proteome</keyword>
<name>A0ACB9NQZ7_9MYRT</name>
<proteinExistence type="predicted"/>